<evidence type="ECO:0000313" key="2">
    <source>
        <dbReference type="EMBL" id="KAL3509600.1"/>
    </source>
</evidence>
<name>A0ABD2YQE5_9GENT</name>
<dbReference type="PROSITE" id="PS50181">
    <property type="entry name" value="FBOX"/>
    <property type="match status" value="1"/>
</dbReference>
<dbReference type="Proteomes" id="UP001630127">
    <property type="component" value="Unassembled WGS sequence"/>
</dbReference>
<dbReference type="SMART" id="SM00256">
    <property type="entry name" value="FBOX"/>
    <property type="match status" value="1"/>
</dbReference>
<dbReference type="EMBL" id="JBJUIK010000012">
    <property type="protein sequence ID" value="KAL3509600.1"/>
    <property type="molecule type" value="Genomic_DNA"/>
</dbReference>
<reference evidence="2 3" key="1">
    <citation type="submission" date="2024-11" db="EMBL/GenBank/DDBJ databases">
        <title>A near-complete genome assembly of Cinchona calisaya.</title>
        <authorList>
            <person name="Lian D.C."/>
            <person name="Zhao X.W."/>
            <person name="Wei L."/>
        </authorList>
    </citation>
    <scope>NUCLEOTIDE SEQUENCE [LARGE SCALE GENOMIC DNA]</scope>
    <source>
        <tissue evidence="2">Nenye</tissue>
    </source>
</reference>
<dbReference type="InterPro" id="IPR001810">
    <property type="entry name" value="F-box_dom"/>
</dbReference>
<dbReference type="PANTHER" id="PTHR32212:SF234">
    <property type="entry name" value="F-BOX_LRR-REPEAT PROTEIN 13-LIKE"/>
    <property type="match status" value="1"/>
</dbReference>
<gene>
    <name evidence="2" type="ORF">ACH5RR_029001</name>
</gene>
<protein>
    <recommendedName>
        <fullName evidence="1">F-box domain-containing protein</fullName>
    </recommendedName>
</protein>
<dbReference type="Pfam" id="PF00646">
    <property type="entry name" value="F-box"/>
    <property type="match status" value="1"/>
</dbReference>
<dbReference type="SUPFAM" id="SSF81383">
    <property type="entry name" value="F-box domain"/>
    <property type="match status" value="1"/>
</dbReference>
<keyword evidence="3" id="KW-1185">Reference proteome</keyword>
<sequence>MPTTMDDLPEELIRHILSFFPTIDVMKFSFLSPKWLNLWHSLPTLNFQISASKTSLPAKFAVNSRNSSLASSASSRGLRVLAHSAYYLTTLISTGTRSTSIPGFPTPSIRASASSIWTSMSTF</sequence>
<feature type="domain" description="F-box" evidence="1">
    <location>
        <begin position="2"/>
        <end position="50"/>
    </location>
</feature>
<organism evidence="2 3">
    <name type="scientific">Cinchona calisaya</name>
    <dbReference type="NCBI Taxonomy" id="153742"/>
    <lineage>
        <taxon>Eukaryota</taxon>
        <taxon>Viridiplantae</taxon>
        <taxon>Streptophyta</taxon>
        <taxon>Embryophyta</taxon>
        <taxon>Tracheophyta</taxon>
        <taxon>Spermatophyta</taxon>
        <taxon>Magnoliopsida</taxon>
        <taxon>eudicotyledons</taxon>
        <taxon>Gunneridae</taxon>
        <taxon>Pentapetalae</taxon>
        <taxon>asterids</taxon>
        <taxon>lamiids</taxon>
        <taxon>Gentianales</taxon>
        <taxon>Rubiaceae</taxon>
        <taxon>Cinchonoideae</taxon>
        <taxon>Cinchoneae</taxon>
        <taxon>Cinchona</taxon>
    </lineage>
</organism>
<proteinExistence type="predicted"/>
<dbReference type="AlphaFoldDB" id="A0ABD2YQE5"/>
<dbReference type="InterPro" id="IPR036047">
    <property type="entry name" value="F-box-like_dom_sf"/>
</dbReference>
<evidence type="ECO:0000259" key="1">
    <source>
        <dbReference type="PROSITE" id="PS50181"/>
    </source>
</evidence>
<evidence type="ECO:0000313" key="3">
    <source>
        <dbReference type="Proteomes" id="UP001630127"/>
    </source>
</evidence>
<accession>A0ABD2YQE5</accession>
<comment type="caution">
    <text evidence="2">The sequence shown here is derived from an EMBL/GenBank/DDBJ whole genome shotgun (WGS) entry which is preliminary data.</text>
</comment>
<dbReference type="PANTHER" id="PTHR32212">
    <property type="entry name" value="CYCLIN-LIKE F-BOX"/>
    <property type="match status" value="1"/>
</dbReference>